<sequence length="297" mass="31513">MSLDRSKSISKYKHSACVCKSAMASGSTVSEVPRRLEGKVALITGGASGIGECTAKVFARHGARVVVADIQDELGHELIQALGPSNSLYVHCDVTDESQIKNAVEKAVATFGKLDIMFNNAGIADENKARIIDNEKSDFERVLSVNVTGVFLGIKHAAQAMIPVRSGCIISTASVSSYVGGAASHAYACSKHAVLGLTKNAAVELGQFGIRVNCLSPYALVTPLARKFVGLEDEAFENTMNSLANQKGVTLKAEDVANAALYLASDESRYVSGHNLLIDGGFSIVNPSFHMFQYPDP</sequence>
<keyword evidence="2" id="KW-0560">Oxidoreductase</keyword>
<comment type="caution">
    <text evidence="3">The sequence shown here is derived from an EMBL/GenBank/DDBJ whole genome shotgun (WGS) entry which is preliminary data.</text>
</comment>
<dbReference type="Proteomes" id="UP000811246">
    <property type="component" value="Chromosome 10"/>
</dbReference>
<dbReference type="NCBIfam" id="NF005559">
    <property type="entry name" value="PRK07231.1"/>
    <property type="match status" value="1"/>
</dbReference>
<name>A0A922DT95_CARIL</name>
<dbReference type="AlphaFoldDB" id="A0A922DT95"/>
<evidence type="ECO:0000256" key="2">
    <source>
        <dbReference type="ARBA" id="ARBA00023002"/>
    </source>
</evidence>
<gene>
    <name evidence="3" type="ORF">I3842_10G013900</name>
</gene>
<dbReference type="PROSITE" id="PS00061">
    <property type="entry name" value="ADH_SHORT"/>
    <property type="match status" value="1"/>
</dbReference>
<comment type="similarity">
    <text evidence="1">Belongs to the short-chain dehydrogenases/reductases (SDR) family.</text>
</comment>
<dbReference type="EMBL" id="CM031834">
    <property type="protein sequence ID" value="KAG6690403.1"/>
    <property type="molecule type" value="Genomic_DNA"/>
</dbReference>
<dbReference type="CDD" id="cd05326">
    <property type="entry name" value="secoisolariciresinol-DH_like_SDR_c"/>
    <property type="match status" value="1"/>
</dbReference>
<dbReference type="FunFam" id="3.40.50.720:FF:000084">
    <property type="entry name" value="Short-chain dehydrogenase reductase"/>
    <property type="match status" value="1"/>
</dbReference>
<dbReference type="InterPro" id="IPR045309">
    <property type="entry name" value="ABA2-like"/>
</dbReference>
<dbReference type="GO" id="GO:0016616">
    <property type="term" value="F:oxidoreductase activity, acting on the CH-OH group of donors, NAD or NADP as acceptor"/>
    <property type="evidence" value="ECO:0007669"/>
    <property type="project" value="InterPro"/>
</dbReference>
<accession>A0A922DT95</accession>
<evidence type="ECO:0000313" key="3">
    <source>
        <dbReference type="EMBL" id="KAG6690403.1"/>
    </source>
</evidence>
<organism evidence="3 4">
    <name type="scientific">Carya illinoinensis</name>
    <name type="common">Pecan</name>
    <dbReference type="NCBI Taxonomy" id="32201"/>
    <lineage>
        <taxon>Eukaryota</taxon>
        <taxon>Viridiplantae</taxon>
        <taxon>Streptophyta</taxon>
        <taxon>Embryophyta</taxon>
        <taxon>Tracheophyta</taxon>
        <taxon>Spermatophyta</taxon>
        <taxon>Magnoliopsida</taxon>
        <taxon>eudicotyledons</taxon>
        <taxon>Gunneridae</taxon>
        <taxon>Pentapetalae</taxon>
        <taxon>rosids</taxon>
        <taxon>fabids</taxon>
        <taxon>Fagales</taxon>
        <taxon>Juglandaceae</taxon>
        <taxon>Carya</taxon>
    </lineage>
</organism>
<reference evidence="3" key="1">
    <citation type="submission" date="2021-01" db="EMBL/GenBank/DDBJ databases">
        <authorList>
            <person name="Lovell J.T."/>
            <person name="Bentley N."/>
            <person name="Bhattarai G."/>
            <person name="Jenkins J.W."/>
            <person name="Sreedasyam A."/>
            <person name="Alarcon Y."/>
            <person name="Bock C."/>
            <person name="Boston L."/>
            <person name="Carlson J."/>
            <person name="Cervantes K."/>
            <person name="Clermont K."/>
            <person name="Krom N."/>
            <person name="Kubenka K."/>
            <person name="Mamidi S."/>
            <person name="Mattison C."/>
            <person name="Monteros M."/>
            <person name="Pisani C."/>
            <person name="Plott C."/>
            <person name="Rajasekar S."/>
            <person name="Rhein H.S."/>
            <person name="Rohla C."/>
            <person name="Song M."/>
            <person name="Hilaire R.S."/>
            <person name="Shu S."/>
            <person name="Wells L."/>
            <person name="Wang X."/>
            <person name="Webber J."/>
            <person name="Heerema R.J."/>
            <person name="Klein P."/>
            <person name="Conner P."/>
            <person name="Grauke L."/>
            <person name="Grimwood J."/>
            <person name="Schmutz J."/>
            <person name="Randall J.J."/>
        </authorList>
    </citation>
    <scope>NUCLEOTIDE SEQUENCE</scope>
    <source>
        <tissue evidence="3">Leaf</tissue>
    </source>
</reference>
<dbReference type="PANTHER" id="PTHR43180:SF50">
    <property type="entry name" value="SHORT CHAIN DEHYDROGENASE"/>
    <property type="match status" value="1"/>
</dbReference>
<evidence type="ECO:0000256" key="1">
    <source>
        <dbReference type="ARBA" id="ARBA00006484"/>
    </source>
</evidence>
<dbReference type="PANTHER" id="PTHR43180">
    <property type="entry name" value="3-OXOACYL-(ACYL-CARRIER-PROTEIN) REDUCTASE (AFU_ORTHOLOGUE AFUA_6G11210)"/>
    <property type="match status" value="1"/>
</dbReference>
<dbReference type="InterPro" id="IPR002347">
    <property type="entry name" value="SDR_fam"/>
</dbReference>
<protein>
    <recommendedName>
        <fullName evidence="5">Secoisolariciresinol dehydrogenase</fullName>
    </recommendedName>
</protein>
<dbReference type="InterPro" id="IPR020904">
    <property type="entry name" value="Sc_DH/Rdtase_CS"/>
</dbReference>
<dbReference type="Pfam" id="PF13561">
    <property type="entry name" value="adh_short_C2"/>
    <property type="match status" value="1"/>
</dbReference>
<evidence type="ECO:0008006" key="5">
    <source>
        <dbReference type="Google" id="ProtNLM"/>
    </source>
</evidence>
<proteinExistence type="inferred from homology"/>
<evidence type="ECO:0000313" key="4">
    <source>
        <dbReference type="Proteomes" id="UP000811246"/>
    </source>
</evidence>